<dbReference type="CDD" id="cd08556">
    <property type="entry name" value="GDPD"/>
    <property type="match status" value="1"/>
</dbReference>
<accession>A0ABQ6GQF4</accession>
<proteinExistence type="predicted"/>
<dbReference type="EMBL" id="BSST01000001">
    <property type="protein sequence ID" value="GLX78162.1"/>
    <property type="molecule type" value="Genomic_DNA"/>
</dbReference>
<organism evidence="2 3">
    <name type="scientific">Thalassotalea insulae</name>
    <dbReference type="NCBI Taxonomy" id="2056778"/>
    <lineage>
        <taxon>Bacteria</taxon>
        <taxon>Pseudomonadati</taxon>
        <taxon>Pseudomonadota</taxon>
        <taxon>Gammaproteobacteria</taxon>
        <taxon>Alteromonadales</taxon>
        <taxon>Colwelliaceae</taxon>
        <taxon>Thalassotalea</taxon>
    </lineage>
</organism>
<gene>
    <name evidence="2" type="ORF">tinsulaeT_15020</name>
</gene>
<dbReference type="PANTHER" id="PTHR46211">
    <property type="entry name" value="GLYCEROPHOSPHORYL DIESTER PHOSPHODIESTERASE"/>
    <property type="match status" value="1"/>
</dbReference>
<dbReference type="Gene3D" id="3.20.20.190">
    <property type="entry name" value="Phosphatidylinositol (PI) phosphodiesterase"/>
    <property type="match status" value="1"/>
</dbReference>
<dbReference type="RefSeq" id="WP_284244050.1">
    <property type="nucleotide sequence ID" value="NZ_BSST01000001.1"/>
</dbReference>
<evidence type="ECO:0000313" key="2">
    <source>
        <dbReference type="EMBL" id="GLX78162.1"/>
    </source>
</evidence>
<reference evidence="2 3" key="1">
    <citation type="submission" date="2023-03" db="EMBL/GenBank/DDBJ databases">
        <title>Draft genome sequence of Thalassotalea insulae KCTC 62186T.</title>
        <authorList>
            <person name="Sawabe T."/>
        </authorList>
    </citation>
    <scope>NUCLEOTIDE SEQUENCE [LARGE SCALE GENOMIC DNA]</scope>
    <source>
        <strain evidence="2 3">KCTC 62186</strain>
    </source>
</reference>
<sequence length="240" mass="26997">MLIIAHRGASGEFPENSLLAFEQAILQQADGIELDVQYHHASQTFIVLHDHYLDKVSANLGHFNDFHLAQLSQLPIGQEQYLITLAQALELIGGRCLVNIEIKSSATTPDDLFQQLKVLEQTLDYAVNENSFNSQQFIISSFNHVFIAQCKQALPDIATGALIAHIPFNFASFTRELACDYLNLDVSFINQSLITDAHQHGLKVWVYTVDRTQEIKHCQALAVDAIFTNFPLRSRQRMTA</sequence>
<name>A0ABQ6GQF4_9GAMM</name>
<dbReference type="Proteomes" id="UP001157186">
    <property type="component" value="Unassembled WGS sequence"/>
</dbReference>
<evidence type="ECO:0000259" key="1">
    <source>
        <dbReference type="PROSITE" id="PS51704"/>
    </source>
</evidence>
<comment type="caution">
    <text evidence="2">The sequence shown here is derived from an EMBL/GenBank/DDBJ whole genome shotgun (WGS) entry which is preliminary data.</text>
</comment>
<dbReference type="PROSITE" id="PS51704">
    <property type="entry name" value="GP_PDE"/>
    <property type="match status" value="1"/>
</dbReference>
<dbReference type="InterPro" id="IPR030395">
    <property type="entry name" value="GP_PDE_dom"/>
</dbReference>
<keyword evidence="3" id="KW-1185">Reference proteome</keyword>
<dbReference type="Pfam" id="PF03009">
    <property type="entry name" value="GDPD"/>
    <property type="match status" value="1"/>
</dbReference>
<dbReference type="PANTHER" id="PTHR46211:SF1">
    <property type="entry name" value="GLYCEROPHOSPHODIESTER PHOSPHODIESTERASE, CYTOPLASMIC"/>
    <property type="match status" value="1"/>
</dbReference>
<protein>
    <submittedName>
        <fullName evidence="2">Glycerophosphoryl diester phosphodiesterase</fullName>
    </submittedName>
</protein>
<dbReference type="InterPro" id="IPR017946">
    <property type="entry name" value="PLC-like_Pdiesterase_TIM-brl"/>
</dbReference>
<feature type="domain" description="GP-PDE" evidence="1">
    <location>
        <begin position="1"/>
        <end position="238"/>
    </location>
</feature>
<evidence type="ECO:0000313" key="3">
    <source>
        <dbReference type="Proteomes" id="UP001157186"/>
    </source>
</evidence>
<dbReference type="SUPFAM" id="SSF51695">
    <property type="entry name" value="PLC-like phosphodiesterases"/>
    <property type="match status" value="1"/>
</dbReference>